<feature type="transmembrane region" description="Helical" evidence="3">
    <location>
        <begin position="1402"/>
        <end position="1424"/>
    </location>
</feature>
<feature type="domain" description="Purple acid phosphatase N-terminal" evidence="6">
    <location>
        <begin position="49"/>
        <end position="141"/>
    </location>
</feature>
<evidence type="ECO:0000256" key="3">
    <source>
        <dbReference type="SAM" id="Phobius"/>
    </source>
</evidence>
<keyword evidence="8" id="KW-1185">Reference proteome</keyword>
<comment type="caution">
    <text evidence="7">The sequence shown here is derived from an EMBL/GenBank/DDBJ whole genome shotgun (WGS) entry which is preliminary data.</text>
</comment>
<dbReference type="Gene3D" id="2.60.40.380">
    <property type="entry name" value="Purple acid phosphatase-like, N-terminal"/>
    <property type="match status" value="2"/>
</dbReference>
<dbReference type="Pfam" id="PF00149">
    <property type="entry name" value="Metallophos"/>
    <property type="match status" value="2"/>
</dbReference>
<dbReference type="PANTHER" id="PTHR45867">
    <property type="entry name" value="PURPLE ACID PHOSPHATASE"/>
    <property type="match status" value="1"/>
</dbReference>
<evidence type="ECO:0000256" key="1">
    <source>
        <dbReference type="ARBA" id="ARBA00022729"/>
    </source>
</evidence>
<feature type="region of interest" description="Disordered" evidence="2">
    <location>
        <begin position="1367"/>
        <end position="1394"/>
    </location>
</feature>
<reference evidence="7 8" key="1">
    <citation type="journal article" date="2021" name="Int. J. Syst. Evol. Microbiol.">
        <title>Clostridium zeae sp. nov., isolated from corn silage.</title>
        <authorList>
            <person name="Kobayashi H."/>
            <person name="Tanizawa Y."/>
            <person name="Yagura M."/>
            <person name="Sakamoto M."/>
            <person name="Ohkuma M."/>
            <person name="Tohno M."/>
        </authorList>
    </citation>
    <scope>NUCLEOTIDE SEQUENCE [LARGE SCALE GENOMIC DNA]</scope>
    <source>
        <strain evidence="7 8">CSC2</strain>
    </source>
</reference>
<sequence length="1434" mass="154771">MRRKLVSSILAAVMVFTTVISNVSTVFAADNTTNNTTSTASGTTDNIREIALSPGKDSSELNFTWYSVKNSGDAEIQIAKKSDYDGQTFPVDKAQTFKGTKNEGNDGLNSNKVVATGIAKSTEYVYRVGDGTNWSQTYQYTSQNSSSYNFILAGDPQIGASGNIDNDKTGWVSTVNKATTAFPNSSFLLSVGDQVNNGGEVKGISNETEYLAYFAPDQFKSLPIAAIAGNHETYGAGHNTHFNVPNESTYGTVSSAPTSGGDYYFTYGNALYMMINSNDVNSADHEAFMRDAIAKNPNATWKVVSLHHSIYSSADHATDDDIISRRNFLPQVFTSLGIDVVLDGHDHCYTRTYQMVGNQPTNQVNDKKVSITNPSGTTYQDETVIRPTGVAYITANSASGSKYYEMKQANTQSYYEAVKQQLHVPTFSNVEVSDNSITITTYRADNMEKTDRYTIAKSEIKDEPTPNITDITFAPGSDPSELNFTWYSDVNARDTEVQIAKKTDYANGVFPITKAKTFVGKKAQGNNNAISNKATIKGLSLGTEYVYRVGNGVTWSAIYNFTTQNPTDYNFLLAGDPQIGASGDINKDKNGWIDTLNKATTAFKNSSFLLSLGDQVNNGKEATGGDNEPEYSAYFAPEQFRNLPIVAFAGNHETSGKGHNTHFNVPNESSAYGIVDTKPDTGADYYFTYGNTLYMVLNSNDVNTADHKAFMQEAIAKNPNVTWKVVALHHSIYSSANHETDADIIARRNTMPQVYTELGIDVVLDGHDHCYTRTYQMVNNEAKAQDKDDKKTVANPSGSAYQDEKVTDPTGVLYITANSASGSKYYEFKEPNSSNYYEAVKQQFHVPTFSNVSVNANSITITTYRTDNMEITDKYTIEKTSTKVSQVVNGDASKVVDTLNKTSEGSNITVDVSGSKTVDKTIFDSIKGKDKTVNFVQDGLQWSFNGKDITNTTKNIDMNVNVASVNNSSSSNKAAIAAKVGNAGATVVSFANNGQLPGKATVKVKLDTQWLLDPTNSKKNLYVYYYNETTKKLENIASGLSASNGYVQFSITHNSDYVISDKDISEPVAMSISDARAKASGSAVITGVVNNVVGSNVFVQDDNAGICLNNTPKADLKRGDKITVTGDLSNYHGLIEITPKDLPSVSVVSSNNAVSPKVLTISQANDSVQSQLVRLKGVTLKDINTSASSTIEDSTGNIVIYKMPELKDFKVGDKIDVVASVMKYDTTLELSVSSASDITKAGQTEANDVAAKIDALPTTLTLADTQKVSDARNAYSALNDDEKKLVSNLAKLTSAENTIAKLQSDKIASDTVIGKINAIPASLTLADAQKVTDARKAYNALSDDQKKLVTNLSALTSSEDKLKALQNAAPNSGNNNNNTNNTSTSTSGSSNQTISSIPKTGAVVGTGVLLVIGVALIGTGVMFIRRNKNSQIAE</sequence>
<dbReference type="NCBIfam" id="TIGR01167">
    <property type="entry name" value="LPXTG_anchor"/>
    <property type="match status" value="1"/>
</dbReference>
<dbReference type="RefSeq" id="WP_206870557.1">
    <property type="nucleotide sequence ID" value="NZ_BMBA01000002.1"/>
</dbReference>
<organism evidence="7 8">
    <name type="scientific">Clostridium zeae</name>
    <dbReference type="NCBI Taxonomy" id="2759022"/>
    <lineage>
        <taxon>Bacteria</taxon>
        <taxon>Bacillati</taxon>
        <taxon>Bacillota</taxon>
        <taxon>Clostridia</taxon>
        <taxon>Eubacteriales</taxon>
        <taxon>Clostridiaceae</taxon>
        <taxon>Clostridium</taxon>
    </lineage>
</organism>
<dbReference type="Gene3D" id="3.60.21.10">
    <property type="match status" value="2"/>
</dbReference>
<keyword evidence="3" id="KW-0472">Membrane</keyword>
<keyword evidence="1 4" id="KW-0732">Signal</keyword>
<dbReference type="PANTHER" id="PTHR45867:SF3">
    <property type="entry name" value="ACID PHOSPHATASE TYPE 7"/>
    <property type="match status" value="1"/>
</dbReference>
<dbReference type="SUPFAM" id="SSF49363">
    <property type="entry name" value="Purple acid phosphatase, N-terminal domain"/>
    <property type="match status" value="2"/>
</dbReference>
<feature type="domain" description="Purple acid phosphatase N-terminal" evidence="6">
    <location>
        <begin position="471"/>
        <end position="563"/>
    </location>
</feature>
<evidence type="ECO:0000313" key="7">
    <source>
        <dbReference type="EMBL" id="GFZ32302.1"/>
    </source>
</evidence>
<evidence type="ECO:0000256" key="4">
    <source>
        <dbReference type="SAM" id="SignalP"/>
    </source>
</evidence>
<dbReference type="Proteomes" id="UP000663802">
    <property type="component" value="Unassembled WGS sequence"/>
</dbReference>
<feature type="domain" description="Calcineurin-like phosphoesterase" evidence="5">
    <location>
        <begin position="183"/>
        <end position="349"/>
    </location>
</feature>
<evidence type="ECO:0000259" key="5">
    <source>
        <dbReference type="Pfam" id="PF00149"/>
    </source>
</evidence>
<evidence type="ECO:0000256" key="2">
    <source>
        <dbReference type="SAM" id="MobiDB-lite"/>
    </source>
</evidence>
<proteinExistence type="predicted"/>
<evidence type="ECO:0000259" key="6">
    <source>
        <dbReference type="Pfam" id="PF16656"/>
    </source>
</evidence>
<keyword evidence="3" id="KW-1133">Transmembrane helix</keyword>
<dbReference type="Pfam" id="PF16656">
    <property type="entry name" value="Pur_ac_phosph_N"/>
    <property type="match status" value="2"/>
</dbReference>
<dbReference type="InterPro" id="IPR015914">
    <property type="entry name" value="PAPs_N"/>
</dbReference>
<feature type="region of interest" description="Disordered" evidence="2">
    <location>
        <begin position="783"/>
        <end position="802"/>
    </location>
</feature>
<feature type="signal peptide" evidence="4">
    <location>
        <begin position="1"/>
        <end position="28"/>
    </location>
</feature>
<keyword evidence="3" id="KW-0812">Transmembrane</keyword>
<name>A0ABQ1EBV3_9CLOT</name>
<gene>
    <name evidence="7" type="ORF">CSC2_28280</name>
</gene>
<dbReference type="InterPro" id="IPR004843">
    <property type="entry name" value="Calcineurin-like_PHP"/>
</dbReference>
<accession>A0ABQ1EBV3</accession>
<feature type="compositionally biased region" description="Basic and acidic residues" evidence="2">
    <location>
        <begin position="783"/>
        <end position="792"/>
    </location>
</feature>
<evidence type="ECO:0000313" key="8">
    <source>
        <dbReference type="Proteomes" id="UP000663802"/>
    </source>
</evidence>
<feature type="domain" description="Calcineurin-like phosphoesterase" evidence="5">
    <location>
        <begin position="574"/>
        <end position="771"/>
    </location>
</feature>
<protein>
    <submittedName>
        <fullName evidence="7">Uncharacterized protein</fullName>
    </submittedName>
</protein>
<dbReference type="InterPro" id="IPR029052">
    <property type="entry name" value="Metallo-depent_PP-like"/>
</dbReference>
<dbReference type="EMBL" id="BMBA01000002">
    <property type="protein sequence ID" value="GFZ32302.1"/>
    <property type="molecule type" value="Genomic_DNA"/>
</dbReference>
<feature type="chain" id="PRO_5045869184" evidence="4">
    <location>
        <begin position="29"/>
        <end position="1434"/>
    </location>
</feature>
<dbReference type="SUPFAM" id="SSF56300">
    <property type="entry name" value="Metallo-dependent phosphatases"/>
    <property type="match status" value="2"/>
</dbReference>
<dbReference type="InterPro" id="IPR008963">
    <property type="entry name" value="Purple_acid_Pase-like_N"/>
</dbReference>